<feature type="domain" description="ABC transporter" evidence="5">
    <location>
        <begin position="4"/>
        <end position="239"/>
    </location>
</feature>
<dbReference type="InterPro" id="IPR027417">
    <property type="entry name" value="P-loop_NTPase"/>
</dbReference>
<dbReference type="Pfam" id="PF00005">
    <property type="entry name" value="ABC_tran"/>
    <property type="match status" value="1"/>
</dbReference>
<evidence type="ECO:0000313" key="7">
    <source>
        <dbReference type="Proteomes" id="UP001205910"/>
    </source>
</evidence>
<dbReference type="Gene3D" id="3.40.50.300">
    <property type="entry name" value="P-loop containing nucleotide triphosphate hydrolases"/>
    <property type="match status" value="1"/>
</dbReference>
<reference evidence="6 7" key="1">
    <citation type="submission" date="2021-11" db="EMBL/GenBank/DDBJ databases">
        <title>Whole genome sequences of diphtheriae toxin producing Corynebacterium ulcerans isolates from cats in Osaka, Japan.</title>
        <authorList>
            <person name="Umeda K."/>
            <person name="Hirai Y."/>
        </authorList>
    </citation>
    <scope>NUCLEOTIDE SEQUENCE [LARGE SCALE GENOMIC DNA]</scope>
    <source>
        <strain evidence="6 7">12109B-1</strain>
    </source>
</reference>
<keyword evidence="3" id="KW-0547">Nucleotide-binding</keyword>
<organism evidence="6 7">
    <name type="scientific">Corynebacterium ulcerans</name>
    <dbReference type="NCBI Taxonomy" id="65058"/>
    <lineage>
        <taxon>Bacteria</taxon>
        <taxon>Bacillati</taxon>
        <taxon>Actinomycetota</taxon>
        <taxon>Actinomycetes</taxon>
        <taxon>Mycobacteriales</taxon>
        <taxon>Corynebacteriaceae</taxon>
        <taxon>Corynebacterium</taxon>
    </lineage>
</organism>
<evidence type="ECO:0000256" key="3">
    <source>
        <dbReference type="ARBA" id="ARBA00022741"/>
    </source>
</evidence>
<dbReference type="SMART" id="SM00382">
    <property type="entry name" value="AAA"/>
    <property type="match status" value="1"/>
</dbReference>
<name>A0ABD0BHX9_CORUL</name>
<dbReference type="AlphaFoldDB" id="A0ABD0BHX9"/>
<dbReference type="PANTHER" id="PTHR43335">
    <property type="entry name" value="ABC TRANSPORTER, ATP-BINDING PROTEIN"/>
    <property type="match status" value="1"/>
</dbReference>
<dbReference type="SUPFAM" id="SSF52540">
    <property type="entry name" value="P-loop containing nucleoside triphosphate hydrolases"/>
    <property type="match status" value="1"/>
</dbReference>
<accession>A0ABD0BHX9</accession>
<evidence type="ECO:0000259" key="5">
    <source>
        <dbReference type="PROSITE" id="PS50893"/>
    </source>
</evidence>
<evidence type="ECO:0000256" key="2">
    <source>
        <dbReference type="ARBA" id="ARBA00022448"/>
    </source>
</evidence>
<comment type="similarity">
    <text evidence="1">Belongs to the ABC transporter superfamily.</text>
</comment>
<dbReference type="InterPro" id="IPR003593">
    <property type="entry name" value="AAA+_ATPase"/>
</dbReference>
<sequence>MQPLEVSHLSRIFSSAKSDYIAVNNVSFSVPAGQVTCLVGINGAGKTTLLKMCASLLEPTSGLITVHGVNALKKPFEARKHLGVAFGGDKGFYPRVTVFNNLLFFADLAGVSRKTSPAEVSRVLNAVDLSSHADKKAGVLSRGQIQRLHIARALLGSPSVLILDEPTSGLDPDISLHIRSLIASIAQNGTAVFLASHSLEEVAELSEHVLLLKEGRIVARGTVPHIVEKAGLSRVTMLHIPPHAKPDISKLRAEVPGLGHAAVRPIGSKWCLTAYWSIPNHEGLLAELASQGITAVDNVIDKNPELEDAYILLSHDAKTGAA</sequence>
<gene>
    <name evidence="6" type="primary">drrA</name>
    <name evidence="6" type="ORF">CULCOIPH005_06980</name>
</gene>
<proteinExistence type="inferred from homology"/>
<evidence type="ECO:0000256" key="4">
    <source>
        <dbReference type="ARBA" id="ARBA00022840"/>
    </source>
</evidence>
<dbReference type="PANTHER" id="PTHR43335:SF2">
    <property type="entry name" value="ABC TRANSPORTER, ATP-BINDING PROTEIN"/>
    <property type="match status" value="1"/>
</dbReference>
<evidence type="ECO:0000313" key="6">
    <source>
        <dbReference type="EMBL" id="GJJ42509.1"/>
    </source>
</evidence>
<keyword evidence="4 6" id="KW-0067">ATP-binding</keyword>
<keyword evidence="2" id="KW-0813">Transport</keyword>
<protein>
    <submittedName>
        <fullName evidence="6">ABC transporter ATP-binding protein</fullName>
    </submittedName>
</protein>
<dbReference type="EMBL" id="BQFK01000001">
    <property type="protein sequence ID" value="GJJ42509.1"/>
    <property type="molecule type" value="Genomic_DNA"/>
</dbReference>
<evidence type="ECO:0000256" key="1">
    <source>
        <dbReference type="ARBA" id="ARBA00005417"/>
    </source>
</evidence>
<dbReference type="PROSITE" id="PS50893">
    <property type="entry name" value="ABC_TRANSPORTER_2"/>
    <property type="match status" value="1"/>
</dbReference>
<dbReference type="Proteomes" id="UP001205910">
    <property type="component" value="Unassembled WGS sequence"/>
</dbReference>
<comment type="caution">
    <text evidence="6">The sequence shown here is derived from an EMBL/GenBank/DDBJ whole genome shotgun (WGS) entry which is preliminary data.</text>
</comment>
<dbReference type="RefSeq" id="WP_014836066.1">
    <property type="nucleotide sequence ID" value="NZ_AP019662.1"/>
</dbReference>
<dbReference type="InterPro" id="IPR003439">
    <property type="entry name" value="ABC_transporter-like_ATP-bd"/>
</dbReference>
<dbReference type="GO" id="GO:0005524">
    <property type="term" value="F:ATP binding"/>
    <property type="evidence" value="ECO:0007669"/>
    <property type="project" value="UniProtKB-KW"/>
</dbReference>